<accession>A0A0D2ULT5</accession>
<evidence type="ECO:0000313" key="3">
    <source>
        <dbReference type="Proteomes" id="UP000008743"/>
    </source>
</evidence>
<name>A0A0D2ULT5_CAPO3</name>
<keyword evidence="3" id="KW-1185">Reference proteome</keyword>
<protein>
    <submittedName>
        <fullName evidence="2">Uncharacterized protein</fullName>
    </submittedName>
</protein>
<dbReference type="EMBL" id="KE346370">
    <property type="protein sequence ID" value="KJE96051.1"/>
    <property type="molecule type" value="Genomic_DNA"/>
</dbReference>
<dbReference type="AlphaFoldDB" id="A0A0D2ULT5"/>
<organism evidence="2 3">
    <name type="scientific">Capsaspora owczarzaki (strain ATCC 30864)</name>
    <dbReference type="NCBI Taxonomy" id="595528"/>
    <lineage>
        <taxon>Eukaryota</taxon>
        <taxon>Filasterea</taxon>
        <taxon>Capsaspora</taxon>
    </lineage>
</organism>
<keyword evidence="1" id="KW-0175">Coiled coil</keyword>
<feature type="coiled-coil region" evidence="1">
    <location>
        <begin position="116"/>
        <end position="192"/>
    </location>
</feature>
<gene>
    <name evidence="2" type="ORF">CAOG_006425</name>
</gene>
<sequence>MDSSTGSTSIVSADSCNTSDLIASLRQQLQECHAECERSHAALETEKSAQLRMTGEHLERVRVFESTIADQKVLIKQLHADVDHLELLMKIGPSASNPSAKNRDLTAQNRDLVIQNRQLSASVNRLTLEKSNLLQDAQTLQAKILALEATVAHQSSTILELKAKIAAQDEKIAGLETAFEEFKAQAATKEAQAAAKEALLNLGASMSTLVNHVLKEAFPDRAARRDAFDVCAENFSGRGRYSPALLSGGRLTEVSNTVRDDDEAEIKKLKEHFTTTKWSFRSFMVAYWLLIAYGLRSRFHALAHYGAGKTTEQLKAEMSQLPEEYRLYAQEDLDSILSLPWLD</sequence>
<dbReference type="InParanoid" id="A0A0D2ULT5"/>
<evidence type="ECO:0000313" key="2">
    <source>
        <dbReference type="EMBL" id="KJE96051.1"/>
    </source>
</evidence>
<proteinExistence type="predicted"/>
<evidence type="ECO:0000256" key="1">
    <source>
        <dbReference type="SAM" id="Coils"/>
    </source>
</evidence>
<dbReference type="Proteomes" id="UP000008743">
    <property type="component" value="Unassembled WGS sequence"/>
</dbReference>
<reference evidence="3" key="1">
    <citation type="submission" date="2011-02" db="EMBL/GenBank/DDBJ databases">
        <title>The Genome Sequence of Capsaspora owczarzaki ATCC 30864.</title>
        <authorList>
            <person name="Russ C."/>
            <person name="Cuomo C."/>
            <person name="Burger G."/>
            <person name="Gray M.W."/>
            <person name="Holland P.W.H."/>
            <person name="King N."/>
            <person name="Lang F.B.F."/>
            <person name="Roger A.J."/>
            <person name="Ruiz-Trillo I."/>
            <person name="Young S.K."/>
            <person name="Zeng Q."/>
            <person name="Gargeya S."/>
            <person name="Alvarado L."/>
            <person name="Berlin A."/>
            <person name="Chapman S.B."/>
            <person name="Chen Z."/>
            <person name="Freedman E."/>
            <person name="Gellesch M."/>
            <person name="Goldberg J."/>
            <person name="Griggs A."/>
            <person name="Gujja S."/>
            <person name="Heilman E."/>
            <person name="Heiman D."/>
            <person name="Howarth C."/>
            <person name="Mehta T."/>
            <person name="Neiman D."/>
            <person name="Pearson M."/>
            <person name="Roberts A."/>
            <person name="Saif S."/>
            <person name="Shea T."/>
            <person name="Shenoy N."/>
            <person name="Sisk P."/>
            <person name="Stolte C."/>
            <person name="Sykes S."/>
            <person name="White J."/>
            <person name="Yandava C."/>
            <person name="Haas B."/>
            <person name="Nusbaum C."/>
            <person name="Birren B."/>
        </authorList>
    </citation>
    <scope>NUCLEOTIDE SEQUENCE</scope>
    <source>
        <strain evidence="3">ATCC 30864</strain>
    </source>
</reference>
<dbReference type="RefSeq" id="XP_004345174.1">
    <property type="nucleotide sequence ID" value="XM_004345124.1"/>
</dbReference>
<dbReference type="PhylomeDB" id="A0A0D2ULT5"/>